<evidence type="ECO:0000256" key="8">
    <source>
        <dbReference type="SAM" id="MobiDB-lite"/>
    </source>
</evidence>
<evidence type="ECO:0000313" key="14">
    <source>
        <dbReference type="Proteomes" id="UP000325113"/>
    </source>
</evidence>
<dbReference type="Gene3D" id="1.20.890.10">
    <property type="entry name" value="cAMP-dependent protein kinase regulatory subunit, dimerization-anchoring domain"/>
    <property type="match status" value="1"/>
</dbReference>
<feature type="region of interest" description="Disordered" evidence="8">
    <location>
        <begin position="77"/>
        <end position="104"/>
    </location>
</feature>
<dbReference type="Proteomes" id="UP000322899">
    <property type="component" value="Unassembled WGS sequence"/>
</dbReference>
<keyword evidence="13" id="KW-1185">Reference proteome</keyword>
<comment type="caution">
    <text evidence="10">The sequence shown here is derived from an EMBL/GenBank/DDBJ whole genome shotgun (WGS) entry which is preliminary data.</text>
</comment>
<keyword evidence="6" id="KW-0539">Nucleus</keyword>
<dbReference type="Proteomes" id="UP000325113">
    <property type="component" value="Unassembled WGS sequence"/>
</dbReference>
<dbReference type="OrthoDB" id="417678at2759"/>
<comment type="similarity">
    <text evidence="2">Belongs to the dpy-30 family.</text>
</comment>
<evidence type="ECO:0000256" key="2">
    <source>
        <dbReference type="ARBA" id="ARBA00010849"/>
    </source>
</evidence>
<dbReference type="AlphaFoldDB" id="A0A5A8D8A5"/>
<organism evidence="10 14">
    <name type="scientific">Cafeteria roenbergensis</name>
    <name type="common">Marine flagellate</name>
    <dbReference type="NCBI Taxonomy" id="33653"/>
    <lineage>
        <taxon>Eukaryota</taxon>
        <taxon>Sar</taxon>
        <taxon>Stramenopiles</taxon>
        <taxon>Bigyra</taxon>
        <taxon>Opalozoa</taxon>
        <taxon>Bicosoecida</taxon>
        <taxon>Cafeteriaceae</taxon>
        <taxon>Cafeteria</taxon>
    </lineage>
</organism>
<comment type="subcellular location">
    <subcellularLocation>
        <location evidence="1">Nucleus</location>
    </subcellularLocation>
</comment>
<evidence type="ECO:0000313" key="13">
    <source>
        <dbReference type="Proteomes" id="UP000323011"/>
    </source>
</evidence>
<gene>
    <name evidence="11" type="ORF">FNF27_07121</name>
    <name evidence="9" type="ORF">FNF29_04473</name>
    <name evidence="10" type="ORF">FNF31_03857</name>
</gene>
<keyword evidence="4" id="KW-0805">Transcription regulation</keyword>
<protein>
    <recommendedName>
        <fullName evidence="7">Protein dpy-30 homolog</fullName>
    </recommendedName>
</protein>
<dbReference type="PANTHER" id="PTHR23356:SF16">
    <property type="entry name" value="DPY30 DOMAIN CONTAINING 2"/>
    <property type="match status" value="1"/>
</dbReference>
<dbReference type="InterPro" id="IPR049629">
    <property type="entry name" value="DPY30_SDC1_DD"/>
</dbReference>
<evidence type="ECO:0000313" key="9">
    <source>
        <dbReference type="EMBL" id="KAA0151549.1"/>
    </source>
</evidence>
<keyword evidence="3" id="KW-0156">Chromatin regulator</keyword>
<dbReference type="EMBL" id="VLTN01000026">
    <property type="protein sequence ID" value="KAA0151549.1"/>
    <property type="molecule type" value="Genomic_DNA"/>
</dbReference>
<sequence>MSTAADDLAAALGGSREEGEAIEAAVQTETADLDTAVLPVRAYLDRTVVPLLLQGLAQLAKERPPHPVEYLAHYLLQNNPDGRPDDAPAEEEGSAMPAPAPAAE</sequence>
<evidence type="ECO:0000256" key="7">
    <source>
        <dbReference type="ARBA" id="ARBA00044172"/>
    </source>
</evidence>
<evidence type="ECO:0000256" key="1">
    <source>
        <dbReference type="ARBA" id="ARBA00004123"/>
    </source>
</evidence>
<dbReference type="CDD" id="cd22965">
    <property type="entry name" value="DD_DPY30_SDC1"/>
    <property type="match status" value="1"/>
</dbReference>
<name>A0A5A8D8A5_CAFRO</name>
<accession>A0A5A8D8A5</accession>
<evidence type="ECO:0000313" key="12">
    <source>
        <dbReference type="Proteomes" id="UP000322899"/>
    </source>
</evidence>
<dbReference type="GO" id="GO:0006325">
    <property type="term" value="P:chromatin organization"/>
    <property type="evidence" value="ECO:0007669"/>
    <property type="project" value="UniProtKB-KW"/>
</dbReference>
<dbReference type="InterPro" id="IPR007858">
    <property type="entry name" value="Dpy-30_motif"/>
</dbReference>
<dbReference type="Proteomes" id="UP000323011">
    <property type="component" value="Unassembled WGS sequence"/>
</dbReference>
<evidence type="ECO:0000256" key="6">
    <source>
        <dbReference type="ARBA" id="ARBA00023242"/>
    </source>
</evidence>
<dbReference type="OMA" id="SWIIKER"/>
<dbReference type="Pfam" id="PF05186">
    <property type="entry name" value="Dpy-30"/>
    <property type="match status" value="1"/>
</dbReference>
<evidence type="ECO:0000256" key="5">
    <source>
        <dbReference type="ARBA" id="ARBA00023163"/>
    </source>
</evidence>
<evidence type="ECO:0000313" key="10">
    <source>
        <dbReference type="EMBL" id="KAA0161398.1"/>
    </source>
</evidence>
<evidence type="ECO:0000313" key="11">
    <source>
        <dbReference type="EMBL" id="KAA0168771.1"/>
    </source>
</evidence>
<proteinExistence type="inferred from homology"/>
<dbReference type="EMBL" id="VLTM01000036">
    <property type="protein sequence ID" value="KAA0161398.1"/>
    <property type="molecule type" value="Genomic_DNA"/>
</dbReference>
<evidence type="ECO:0000256" key="4">
    <source>
        <dbReference type="ARBA" id="ARBA00023015"/>
    </source>
</evidence>
<dbReference type="GO" id="GO:0048188">
    <property type="term" value="C:Set1C/COMPASS complex"/>
    <property type="evidence" value="ECO:0007669"/>
    <property type="project" value="InterPro"/>
</dbReference>
<reference evidence="12 13" key="1">
    <citation type="submission" date="2019-07" db="EMBL/GenBank/DDBJ databases">
        <title>Genomes of Cafeteria roenbergensis.</title>
        <authorList>
            <person name="Fischer M.G."/>
            <person name="Hackl T."/>
            <person name="Roman M."/>
        </authorList>
    </citation>
    <scope>NUCLEOTIDE SEQUENCE [LARGE SCALE GENOMIC DNA]</scope>
    <source>
        <strain evidence="9 13">BVI</strain>
        <strain evidence="10 14">Cflag</strain>
        <strain evidence="11 12">E4-10P</strain>
    </source>
</reference>
<dbReference type="EMBL" id="VLTO01000074">
    <property type="protein sequence ID" value="KAA0168771.1"/>
    <property type="molecule type" value="Genomic_DNA"/>
</dbReference>
<dbReference type="InterPro" id="IPR037856">
    <property type="entry name" value="Sdc1/DPY30"/>
</dbReference>
<evidence type="ECO:0000256" key="3">
    <source>
        <dbReference type="ARBA" id="ARBA00022853"/>
    </source>
</evidence>
<keyword evidence="5" id="KW-0804">Transcription</keyword>
<dbReference type="PANTHER" id="PTHR23356">
    <property type="entry name" value="DPY30-RELATED"/>
    <property type="match status" value="1"/>
</dbReference>